<dbReference type="AlphaFoldDB" id="A0A5B7DKI5"/>
<reference evidence="2 3" key="1">
    <citation type="submission" date="2019-05" db="EMBL/GenBank/DDBJ databases">
        <title>Another draft genome of Portunus trituberculatus and its Hox gene families provides insights of decapod evolution.</title>
        <authorList>
            <person name="Jeong J.-H."/>
            <person name="Song I."/>
            <person name="Kim S."/>
            <person name="Choi T."/>
            <person name="Kim D."/>
            <person name="Ryu S."/>
            <person name="Kim W."/>
        </authorList>
    </citation>
    <scope>NUCLEOTIDE SEQUENCE [LARGE SCALE GENOMIC DNA]</scope>
    <source>
        <tissue evidence="2">Muscle</tissue>
    </source>
</reference>
<comment type="caution">
    <text evidence="2">The sequence shown here is derived from an EMBL/GenBank/DDBJ whole genome shotgun (WGS) entry which is preliminary data.</text>
</comment>
<evidence type="ECO:0000256" key="1">
    <source>
        <dbReference type="SAM" id="MobiDB-lite"/>
    </source>
</evidence>
<dbReference type="Proteomes" id="UP000324222">
    <property type="component" value="Unassembled WGS sequence"/>
</dbReference>
<feature type="region of interest" description="Disordered" evidence="1">
    <location>
        <begin position="1"/>
        <end position="20"/>
    </location>
</feature>
<dbReference type="EMBL" id="VSRR010001035">
    <property type="protein sequence ID" value="MPC21948.1"/>
    <property type="molecule type" value="Genomic_DNA"/>
</dbReference>
<name>A0A5B7DKI5_PORTR</name>
<gene>
    <name evidence="2" type="ORF">E2C01_014952</name>
</gene>
<evidence type="ECO:0000313" key="2">
    <source>
        <dbReference type="EMBL" id="MPC21948.1"/>
    </source>
</evidence>
<sequence length="78" mass="8129">MRESGRATEEGELEYDWAGDSHGGSAVVAWKSPPETVVLECAAGTPTCTSGAQHLHRTRHAQTPSAPPSADMLAAARA</sequence>
<organism evidence="2 3">
    <name type="scientific">Portunus trituberculatus</name>
    <name type="common">Swimming crab</name>
    <name type="synonym">Neptunus trituberculatus</name>
    <dbReference type="NCBI Taxonomy" id="210409"/>
    <lineage>
        <taxon>Eukaryota</taxon>
        <taxon>Metazoa</taxon>
        <taxon>Ecdysozoa</taxon>
        <taxon>Arthropoda</taxon>
        <taxon>Crustacea</taxon>
        <taxon>Multicrustacea</taxon>
        <taxon>Malacostraca</taxon>
        <taxon>Eumalacostraca</taxon>
        <taxon>Eucarida</taxon>
        <taxon>Decapoda</taxon>
        <taxon>Pleocyemata</taxon>
        <taxon>Brachyura</taxon>
        <taxon>Eubrachyura</taxon>
        <taxon>Portunoidea</taxon>
        <taxon>Portunidae</taxon>
        <taxon>Portuninae</taxon>
        <taxon>Portunus</taxon>
    </lineage>
</organism>
<evidence type="ECO:0000313" key="3">
    <source>
        <dbReference type="Proteomes" id="UP000324222"/>
    </source>
</evidence>
<keyword evidence="3" id="KW-1185">Reference proteome</keyword>
<protein>
    <submittedName>
        <fullName evidence="2">Uncharacterized protein</fullName>
    </submittedName>
</protein>
<proteinExistence type="predicted"/>
<feature type="region of interest" description="Disordered" evidence="1">
    <location>
        <begin position="50"/>
        <end position="78"/>
    </location>
</feature>
<accession>A0A5B7DKI5</accession>